<evidence type="ECO:0000256" key="1">
    <source>
        <dbReference type="ARBA" id="ARBA00004141"/>
    </source>
</evidence>
<evidence type="ECO:0000256" key="2">
    <source>
        <dbReference type="ARBA" id="ARBA00022692"/>
    </source>
</evidence>
<evidence type="ECO:0000256" key="3">
    <source>
        <dbReference type="ARBA" id="ARBA00022989"/>
    </source>
</evidence>
<comment type="subcellular location">
    <subcellularLocation>
        <location evidence="1">Membrane</location>
        <topology evidence="1">Multi-pass membrane protein</topology>
    </subcellularLocation>
</comment>
<gene>
    <name evidence="7" type="primary">narX_6</name>
    <name evidence="7" type="ORF">NCTC8272_01218</name>
</gene>
<dbReference type="EMBL" id="LR134149">
    <property type="protein sequence ID" value="VEA33767.1"/>
    <property type="molecule type" value="Genomic_DNA"/>
</dbReference>
<name>A0A447PAQ8_SALET</name>
<dbReference type="AlphaFoldDB" id="A0A447PAQ8"/>
<feature type="transmembrane region" description="Helical" evidence="5">
    <location>
        <begin position="15"/>
        <end position="37"/>
    </location>
</feature>
<sequence length="85" mass="9180">MFKRCFSPLTLVNQLALIVMLSTAIGVAGMAVSGWLVQGVQGSAHAINKAGSLRMQSYRLLAAVPLDAKDQKLLDEMEQTAFSRN</sequence>
<organism evidence="7 8">
    <name type="scientific">Salmonella enterica I</name>
    <dbReference type="NCBI Taxonomy" id="59201"/>
    <lineage>
        <taxon>Bacteria</taxon>
        <taxon>Pseudomonadati</taxon>
        <taxon>Pseudomonadota</taxon>
        <taxon>Gammaproteobacteria</taxon>
        <taxon>Enterobacterales</taxon>
        <taxon>Enterobacteriaceae</taxon>
        <taxon>Salmonella</taxon>
    </lineage>
</organism>
<dbReference type="InterPro" id="IPR029095">
    <property type="entry name" value="NarX-like_N"/>
</dbReference>
<dbReference type="Gene3D" id="1.20.120.960">
    <property type="entry name" value="Histidine kinase NarX, sensor domain"/>
    <property type="match status" value="1"/>
</dbReference>
<feature type="domain" description="NarX-like N-terminal" evidence="6">
    <location>
        <begin position="35"/>
        <end position="72"/>
    </location>
</feature>
<evidence type="ECO:0000256" key="5">
    <source>
        <dbReference type="SAM" id="Phobius"/>
    </source>
</evidence>
<dbReference type="Pfam" id="PF13675">
    <property type="entry name" value="PilJ"/>
    <property type="match status" value="1"/>
</dbReference>
<keyword evidence="4 5" id="KW-0472">Membrane</keyword>
<dbReference type="EC" id="2.7.3.-" evidence="7"/>
<evidence type="ECO:0000313" key="8">
    <source>
        <dbReference type="Proteomes" id="UP000277214"/>
    </source>
</evidence>
<dbReference type="Proteomes" id="UP000277214">
    <property type="component" value="Chromosome 1"/>
</dbReference>
<reference evidence="7 8" key="1">
    <citation type="submission" date="2018-12" db="EMBL/GenBank/DDBJ databases">
        <authorList>
            <consortium name="Pathogen Informatics"/>
        </authorList>
    </citation>
    <scope>NUCLEOTIDE SEQUENCE [LARGE SCALE GENOMIC DNA]</scope>
    <source>
        <strain evidence="7 8">NCTC8272</strain>
    </source>
</reference>
<evidence type="ECO:0000256" key="4">
    <source>
        <dbReference type="ARBA" id="ARBA00023136"/>
    </source>
</evidence>
<keyword evidence="3 5" id="KW-1133">Transmembrane helix</keyword>
<dbReference type="EC" id="2.7.13.3" evidence="7"/>
<accession>A0A447PAQ8</accession>
<keyword evidence="7" id="KW-0808">Transferase</keyword>
<protein>
    <submittedName>
        <fullName evidence="7">Nitrate/nitrite sensor protein</fullName>
        <ecNumber evidence="7">2.7.13.3</ecNumber>
        <ecNumber evidence="7">2.7.3.-</ecNumber>
    </submittedName>
</protein>
<evidence type="ECO:0000259" key="6">
    <source>
        <dbReference type="Pfam" id="PF13675"/>
    </source>
</evidence>
<dbReference type="GO" id="GO:0004673">
    <property type="term" value="F:protein histidine kinase activity"/>
    <property type="evidence" value="ECO:0007669"/>
    <property type="project" value="UniProtKB-EC"/>
</dbReference>
<dbReference type="InterPro" id="IPR042295">
    <property type="entry name" value="NarX-like_N_sf"/>
</dbReference>
<proteinExistence type="predicted"/>
<keyword evidence="2 5" id="KW-0812">Transmembrane</keyword>
<dbReference type="GO" id="GO:0016020">
    <property type="term" value="C:membrane"/>
    <property type="evidence" value="ECO:0007669"/>
    <property type="project" value="UniProtKB-SubCell"/>
</dbReference>
<evidence type="ECO:0000313" key="7">
    <source>
        <dbReference type="EMBL" id="VEA33767.1"/>
    </source>
</evidence>